<dbReference type="EMBL" id="JASCTH010000021">
    <property type="protein sequence ID" value="MDI6102683.1"/>
    <property type="molecule type" value="Genomic_DNA"/>
</dbReference>
<keyword evidence="2" id="KW-1185">Reference proteome</keyword>
<dbReference type="Proteomes" id="UP001241758">
    <property type="component" value="Unassembled WGS sequence"/>
</dbReference>
<name>A0ABT6WSG1_9ACTN</name>
<sequence length="49" mass="5016">MASASSTCARHDRLAGVAALTGAMRSAVQRRWPRLAAVPVAASNPVADP</sequence>
<evidence type="ECO:0000313" key="2">
    <source>
        <dbReference type="Proteomes" id="UP001241758"/>
    </source>
</evidence>
<organism evidence="1 2">
    <name type="scientific">Actinoplanes sandaracinus</name>
    <dbReference type="NCBI Taxonomy" id="3045177"/>
    <lineage>
        <taxon>Bacteria</taxon>
        <taxon>Bacillati</taxon>
        <taxon>Actinomycetota</taxon>
        <taxon>Actinomycetes</taxon>
        <taxon>Micromonosporales</taxon>
        <taxon>Micromonosporaceae</taxon>
        <taxon>Actinoplanes</taxon>
    </lineage>
</organism>
<proteinExistence type="predicted"/>
<protein>
    <submittedName>
        <fullName evidence="1">Uncharacterized protein</fullName>
    </submittedName>
</protein>
<dbReference type="RefSeq" id="WP_282763752.1">
    <property type="nucleotide sequence ID" value="NZ_JASCTH010000021.1"/>
</dbReference>
<reference evidence="1 2" key="1">
    <citation type="submission" date="2023-05" db="EMBL/GenBank/DDBJ databases">
        <title>Actinoplanes sp. NEAU-A12 genome sequencing.</title>
        <authorList>
            <person name="Wang Z.-S."/>
        </authorList>
    </citation>
    <scope>NUCLEOTIDE SEQUENCE [LARGE SCALE GENOMIC DNA]</scope>
    <source>
        <strain evidence="1 2">NEAU-A12</strain>
    </source>
</reference>
<gene>
    <name evidence="1" type="ORF">QLQ12_29095</name>
</gene>
<comment type="caution">
    <text evidence="1">The sequence shown here is derived from an EMBL/GenBank/DDBJ whole genome shotgun (WGS) entry which is preliminary data.</text>
</comment>
<evidence type="ECO:0000313" key="1">
    <source>
        <dbReference type="EMBL" id="MDI6102683.1"/>
    </source>
</evidence>
<accession>A0ABT6WSG1</accession>